<keyword evidence="1 2" id="KW-1015">Disulfide bond</keyword>
<dbReference type="EMBL" id="CACVKT020006862">
    <property type="protein sequence ID" value="CAC5403863.1"/>
    <property type="molecule type" value="Genomic_DNA"/>
</dbReference>
<dbReference type="Proteomes" id="UP000507470">
    <property type="component" value="Unassembled WGS sequence"/>
</dbReference>
<dbReference type="OrthoDB" id="6120971at2759"/>
<dbReference type="AlphaFoldDB" id="A0A6J8D555"/>
<keyword evidence="3" id="KW-0732">Signal</keyword>
<evidence type="ECO:0000313" key="6">
    <source>
        <dbReference type="Proteomes" id="UP000507470"/>
    </source>
</evidence>
<dbReference type="InterPro" id="IPR000436">
    <property type="entry name" value="Sushi_SCR_CCP_dom"/>
</dbReference>
<sequence length="259" mass="29054">MHIWNLLISWCFMVCLGTRQEWSNTYIVDSNFNDRVGTSNILLELESVSSVKCALSCSRASGCQSFFFNVNDLKCELVTSILNDLTSTIVSANWRYYKGDIPVVTCTNSLTVVGATFTPLHTNATVGEIVSYQCVPGFESITNNGTVNCQGDGTWSTPNDLCQKCGTYSANYEKRAGKYFYPPQTLMSWYPTSTGSAGSITSTYCKSSCSSRSDFTCVAAYHKPGYCLHVWIRIEEDINLYDPYYYDNPDYDEFIRLCN</sequence>
<organism evidence="5 6">
    <name type="scientific">Mytilus coruscus</name>
    <name type="common">Sea mussel</name>
    <dbReference type="NCBI Taxonomy" id="42192"/>
    <lineage>
        <taxon>Eukaryota</taxon>
        <taxon>Metazoa</taxon>
        <taxon>Spiralia</taxon>
        <taxon>Lophotrochozoa</taxon>
        <taxon>Mollusca</taxon>
        <taxon>Bivalvia</taxon>
        <taxon>Autobranchia</taxon>
        <taxon>Pteriomorphia</taxon>
        <taxon>Mytilida</taxon>
        <taxon>Mytiloidea</taxon>
        <taxon>Mytilidae</taxon>
        <taxon>Mytilinae</taxon>
        <taxon>Mytilus</taxon>
    </lineage>
</organism>
<dbReference type="SMART" id="SM00032">
    <property type="entry name" value="CCP"/>
    <property type="match status" value="1"/>
</dbReference>
<gene>
    <name evidence="5" type="ORF">MCOR_37717</name>
</gene>
<reference evidence="5 6" key="1">
    <citation type="submission" date="2020-06" db="EMBL/GenBank/DDBJ databases">
        <authorList>
            <person name="Li R."/>
            <person name="Bekaert M."/>
        </authorList>
    </citation>
    <scope>NUCLEOTIDE SEQUENCE [LARGE SCALE GENOMIC DNA]</scope>
    <source>
        <strain evidence="6">wild</strain>
    </source>
</reference>
<name>A0A6J8D555_MYTCO</name>
<evidence type="ECO:0000256" key="2">
    <source>
        <dbReference type="PROSITE-ProRule" id="PRU00302"/>
    </source>
</evidence>
<dbReference type="CDD" id="cd00033">
    <property type="entry name" value="CCP"/>
    <property type="match status" value="1"/>
</dbReference>
<dbReference type="SUPFAM" id="SSF57535">
    <property type="entry name" value="Complement control module/SCR domain"/>
    <property type="match status" value="1"/>
</dbReference>
<comment type="caution">
    <text evidence="2">Lacks conserved residue(s) required for the propagation of feature annotation.</text>
</comment>
<keyword evidence="6" id="KW-1185">Reference proteome</keyword>
<feature type="signal peptide" evidence="3">
    <location>
        <begin position="1"/>
        <end position="17"/>
    </location>
</feature>
<keyword evidence="2" id="KW-0768">Sushi</keyword>
<protein>
    <recommendedName>
        <fullName evidence="4">Sushi domain-containing protein</fullName>
    </recommendedName>
</protein>
<dbReference type="Pfam" id="PF00084">
    <property type="entry name" value="Sushi"/>
    <property type="match status" value="1"/>
</dbReference>
<evidence type="ECO:0000259" key="4">
    <source>
        <dbReference type="PROSITE" id="PS50923"/>
    </source>
</evidence>
<feature type="domain" description="Sushi" evidence="4">
    <location>
        <begin position="104"/>
        <end position="164"/>
    </location>
</feature>
<dbReference type="InterPro" id="IPR003609">
    <property type="entry name" value="Pan_app"/>
</dbReference>
<evidence type="ECO:0000256" key="3">
    <source>
        <dbReference type="SAM" id="SignalP"/>
    </source>
</evidence>
<evidence type="ECO:0000256" key="1">
    <source>
        <dbReference type="ARBA" id="ARBA00023157"/>
    </source>
</evidence>
<accession>A0A6J8D555</accession>
<feature type="chain" id="PRO_5026800536" description="Sushi domain-containing protein" evidence="3">
    <location>
        <begin position="18"/>
        <end position="259"/>
    </location>
</feature>
<dbReference type="Gene3D" id="2.10.70.10">
    <property type="entry name" value="Complement Module, domain 1"/>
    <property type="match status" value="1"/>
</dbReference>
<dbReference type="Pfam" id="PF00024">
    <property type="entry name" value="PAN_1"/>
    <property type="match status" value="1"/>
</dbReference>
<evidence type="ECO:0000313" key="5">
    <source>
        <dbReference type="EMBL" id="CAC5403863.1"/>
    </source>
</evidence>
<proteinExistence type="predicted"/>
<feature type="disulfide bond" evidence="2">
    <location>
        <begin position="106"/>
        <end position="149"/>
    </location>
</feature>
<dbReference type="InterPro" id="IPR035976">
    <property type="entry name" value="Sushi/SCR/CCP_sf"/>
</dbReference>
<dbReference type="PROSITE" id="PS50923">
    <property type="entry name" value="SUSHI"/>
    <property type="match status" value="1"/>
</dbReference>